<proteinExistence type="predicted"/>
<keyword evidence="2" id="KW-1185">Reference proteome</keyword>
<gene>
    <name evidence="1" type="ORF">AB2Z07_16540</name>
</gene>
<evidence type="ECO:0000313" key="2">
    <source>
        <dbReference type="Proteomes" id="UP001568358"/>
    </source>
</evidence>
<evidence type="ECO:0000313" key="1">
    <source>
        <dbReference type="EMBL" id="MEZ6855077.1"/>
    </source>
</evidence>
<evidence type="ECO:0008006" key="3">
    <source>
        <dbReference type="Google" id="ProtNLM"/>
    </source>
</evidence>
<dbReference type="Proteomes" id="UP001568358">
    <property type="component" value="Unassembled WGS sequence"/>
</dbReference>
<name>A0ABV4JWF6_9BACT</name>
<dbReference type="RefSeq" id="WP_371151327.1">
    <property type="nucleotide sequence ID" value="NZ_JBFSOO010000024.1"/>
</dbReference>
<comment type="caution">
    <text evidence="1">The sequence shown here is derived from an EMBL/GenBank/DDBJ whole genome shotgun (WGS) entry which is preliminary data.</text>
</comment>
<dbReference type="EMBL" id="JBFSOO010000024">
    <property type="protein sequence ID" value="MEZ6855077.1"/>
    <property type="molecule type" value="Genomic_DNA"/>
</dbReference>
<organism evidence="1 2">
    <name type="scientific">Halodesulfovibrio aestuarii</name>
    <dbReference type="NCBI Taxonomy" id="126333"/>
    <lineage>
        <taxon>Bacteria</taxon>
        <taxon>Pseudomonadati</taxon>
        <taxon>Thermodesulfobacteriota</taxon>
        <taxon>Desulfovibrionia</taxon>
        <taxon>Desulfovibrionales</taxon>
        <taxon>Desulfovibrionaceae</taxon>
        <taxon>Halodesulfovibrio</taxon>
    </lineage>
</organism>
<protein>
    <recommendedName>
        <fullName evidence="3">HNH endonuclease</fullName>
    </recommendedName>
</protein>
<accession>A0ABV4JWF6</accession>
<sequence length="289" mass="33815">MKYFKPAISETKFYPISREQFEILTKRTAPHVQTKGGRNMQFAVCPSCNNPIQLIGLYKPLPDKKRPYGKHYHKSIPDLADFKKENYETCFLACKKTNLSKNNKRKTFTDQERQILNLLINYFDQVAYLFQKQTGIWLSVALAKHMLQAYKAEQGHLYLGATPLNVPWIFAYMANNSTLWGRRILDEELRRKIVLAAPNIFFEDNFQLKSKGRTDISFWFTKHRSRIDAEGELSEYMELKISESSQDIITQKIYFDHAHFQSLLTMPDSLRYRKNELVPVAQEILGSLL</sequence>
<reference evidence="1 2" key="1">
    <citation type="submission" date="2024-07" db="EMBL/GenBank/DDBJ databases">
        <title>Active virus-host system and metabolic interactions in a Lokiarchaeon culture.</title>
        <authorList>
            <person name="Ponce Toledo R.I."/>
            <person name="Rodrigues Oliveira T."/>
            <person name="Schleper C."/>
        </authorList>
    </citation>
    <scope>NUCLEOTIDE SEQUENCE [LARGE SCALE GENOMIC DNA]</scope>
    <source>
        <strain evidence="1 2">B35</strain>
    </source>
</reference>